<feature type="domain" description="ABC transporter" evidence="1">
    <location>
        <begin position="6"/>
        <end position="44"/>
    </location>
</feature>
<evidence type="ECO:0000259" key="1">
    <source>
        <dbReference type="Pfam" id="PF00005"/>
    </source>
</evidence>
<dbReference type="Gene3D" id="3.40.50.300">
    <property type="entry name" value="P-loop containing nucleotide triphosphate hydrolases"/>
    <property type="match status" value="1"/>
</dbReference>
<dbReference type="GO" id="GO:0005743">
    <property type="term" value="C:mitochondrial inner membrane"/>
    <property type="evidence" value="ECO:0007669"/>
    <property type="project" value="TreeGrafter"/>
</dbReference>
<evidence type="ECO:0000313" key="2">
    <source>
        <dbReference type="Proteomes" id="UP000887577"/>
    </source>
</evidence>
<accession>A0A914ZGN6</accession>
<dbReference type="GO" id="GO:0016887">
    <property type="term" value="F:ATP hydrolysis activity"/>
    <property type="evidence" value="ECO:0007669"/>
    <property type="project" value="InterPro"/>
</dbReference>
<name>A0A914ZGN6_9BILA</name>
<dbReference type="GO" id="GO:0005524">
    <property type="term" value="F:ATP binding"/>
    <property type="evidence" value="ECO:0007669"/>
    <property type="project" value="InterPro"/>
</dbReference>
<organism evidence="2 3">
    <name type="scientific">Panagrolaimus superbus</name>
    <dbReference type="NCBI Taxonomy" id="310955"/>
    <lineage>
        <taxon>Eukaryota</taxon>
        <taxon>Metazoa</taxon>
        <taxon>Ecdysozoa</taxon>
        <taxon>Nematoda</taxon>
        <taxon>Chromadorea</taxon>
        <taxon>Rhabditida</taxon>
        <taxon>Tylenchina</taxon>
        <taxon>Panagrolaimomorpha</taxon>
        <taxon>Panagrolaimoidea</taxon>
        <taxon>Panagrolaimidae</taxon>
        <taxon>Panagrolaimus</taxon>
    </lineage>
</organism>
<dbReference type="GO" id="GO:0090374">
    <property type="term" value="P:oligopeptide export from mitochondrion"/>
    <property type="evidence" value="ECO:0007669"/>
    <property type="project" value="TreeGrafter"/>
</dbReference>
<dbReference type="SUPFAM" id="SSF52540">
    <property type="entry name" value="P-loop containing nucleoside triphosphate hydrolases"/>
    <property type="match status" value="1"/>
</dbReference>
<dbReference type="InterPro" id="IPR003439">
    <property type="entry name" value="ABC_transporter-like_ATP-bd"/>
</dbReference>
<reference evidence="3" key="1">
    <citation type="submission" date="2022-11" db="UniProtKB">
        <authorList>
            <consortium name="WormBaseParasite"/>
        </authorList>
    </citation>
    <scope>IDENTIFICATION</scope>
</reference>
<dbReference type="Pfam" id="PF00005">
    <property type="entry name" value="ABC_tran"/>
    <property type="match status" value="1"/>
</dbReference>
<dbReference type="WBParaSite" id="PSU_v2.g945.t1">
    <property type="protein sequence ID" value="PSU_v2.g945.t1"/>
    <property type="gene ID" value="PSU_v2.g945"/>
</dbReference>
<dbReference type="PANTHER" id="PTHR43394">
    <property type="entry name" value="ATP-DEPENDENT PERMEASE MDL1, MITOCHONDRIAL"/>
    <property type="match status" value="1"/>
</dbReference>
<dbReference type="AlphaFoldDB" id="A0A914ZGN6"/>
<dbReference type="Proteomes" id="UP000887577">
    <property type="component" value="Unplaced"/>
</dbReference>
<dbReference type="InterPro" id="IPR027417">
    <property type="entry name" value="P-loop_NTPase"/>
</dbReference>
<evidence type="ECO:0000313" key="3">
    <source>
        <dbReference type="WBParaSite" id="PSU_v2.g945.t1"/>
    </source>
</evidence>
<protein>
    <submittedName>
        <fullName evidence="3">ABC transporter domain-containing protein</fullName>
    </submittedName>
</protein>
<dbReference type="PANTHER" id="PTHR43394:SF1">
    <property type="entry name" value="ATP-BINDING CASSETTE SUB-FAMILY B MEMBER 10, MITOCHONDRIAL"/>
    <property type="match status" value="1"/>
</dbReference>
<sequence length="122" mass="13428">MQNGYQTQVGDNGNKLSGGQKQRVAIARAMLRNSEILILDEATSALDSESEALVKEALQRLTEGKTTIVIAHRLTTITSADKIIVMEDGRLAEEGSQNELLAADGIYTRLYNYQFNPTDELI</sequence>
<keyword evidence="2" id="KW-1185">Reference proteome</keyword>
<dbReference type="GO" id="GO:0015421">
    <property type="term" value="F:ABC-type oligopeptide transporter activity"/>
    <property type="evidence" value="ECO:0007669"/>
    <property type="project" value="TreeGrafter"/>
</dbReference>
<dbReference type="InterPro" id="IPR039421">
    <property type="entry name" value="Type_1_exporter"/>
</dbReference>
<proteinExistence type="predicted"/>